<dbReference type="Proteomes" id="UP000037397">
    <property type="component" value="Unassembled WGS sequence"/>
</dbReference>
<protein>
    <submittedName>
        <fullName evidence="1">Uncharacterized protein</fullName>
    </submittedName>
</protein>
<dbReference type="EMBL" id="LAIR01000002">
    <property type="protein sequence ID" value="KNX36979.1"/>
    <property type="molecule type" value="Genomic_DNA"/>
</dbReference>
<keyword evidence="2" id="KW-1185">Reference proteome</keyword>
<comment type="caution">
    <text evidence="1">The sequence shown here is derived from an EMBL/GenBank/DDBJ whole genome shotgun (WGS) entry which is preliminary data.</text>
</comment>
<accession>A0A0L6CGZ0</accession>
<proteinExistence type="predicted"/>
<sequence length="62" mass="6765">MGGQAKIFLVVQRVCFLAKLGETGLEEPSLGYSSCFRELFEVRTVVMTGRDGCREAVGEHVG</sequence>
<name>A0A0L6CGZ0_9MICO</name>
<dbReference type="AlphaFoldDB" id="A0A0L6CGZ0"/>
<reference evidence="2" key="1">
    <citation type="submission" date="2015-03" db="EMBL/GenBank/DDBJ databases">
        <title>Luteipulveratus halotolerans sp. nov., a novel actinobacterium (Dermacoccaceae) from Sarawak, Malaysia.</title>
        <authorList>
            <person name="Juboi H."/>
            <person name="Basik A."/>
            <person name="Shamsul S.S."/>
            <person name="Arnold P."/>
            <person name="Schmitt E.K."/>
            <person name="Sanglier J.-J."/>
            <person name="Yeo T."/>
        </authorList>
    </citation>
    <scope>NUCLEOTIDE SEQUENCE [LARGE SCALE GENOMIC DNA]</scope>
    <source>
        <strain evidence="2">C296001</strain>
    </source>
</reference>
<organism evidence="1 2">
    <name type="scientific">Luteipulveratus halotolerans</name>
    <dbReference type="NCBI Taxonomy" id="1631356"/>
    <lineage>
        <taxon>Bacteria</taxon>
        <taxon>Bacillati</taxon>
        <taxon>Actinomycetota</taxon>
        <taxon>Actinomycetes</taxon>
        <taxon>Micrococcales</taxon>
        <taxon>Dermacoccaceae</taxon>
        <taxon>Luteipulveratus</taxon>
    </lineage>
</organism>
<evidence type="ECO:0000313" key="1">
    <source>
        <dbReference type="EMBL" id="KNX36979.1"/>
    </source>
</evidence>
<evidence type="ECO:0000313" key="2">
    <source>
        <dbReference type="Proteomes" id="UP000037397"/>
    </source>
</evidence>
<gene>
    <name evidence="1" type="ORF">VV01_07155</name>
</gene>